<dbReference type="RefSeq" id="WP_164049237.1">
    <property type="nucleotide sequence ID" value="NZ_WUFV01000025.1"/>
</dbReference>
<proteinExistence type="predicted"/>
<dbReference type="PANTHER" id="PTHR21621:SF0">
    <property type="entry name" value="BETA-CITRYLGLUTAMATE SYNTHASE B-RELATED"/>
    <property type="match status" value="1"/>
</dbReference>
<dbReference type="PANTHER" id="PTHR21621">
    <property type="entry name" value="RIBOSOMAL PROTEIN S6 MODIFICATION PROTEIN"/>
    <property type="match status" value="1"/>
</dbReference>
<dbReference type="Gene3D" id="3.30.470.20">
    <property type="entry name" value="ATP-grasp fold, B domain"/>
    <property type="match status" value="1"/>
</dbReference>
<dbReference type="Proteomes" id="UP000471705">
    <property type="component" value="Unassembled WGS sequence"/>
</dbReference>
<reference evidence="1 2" key="1">
    <citation type="submission" date="2019-12" db="EMBL/GenBank/DDBJ databases">
        <title>Rhizobium genotypes associated with high levels of biological nitrogen fixation by grain legumes in a temperate-maritime cropping system.</title>
        <authorList>
            <person name="Maluk M."/>
            <person name="Francesc Ferrando Molina F."/>
            <person name="Lopez Del Egido L."/>
            <person name="Lafos M."/>
            <person name="Langarica-Fuentes A."/>
            <person name="Gebre Yohannes G."/>
            <person name="Young M.W."/>
            <person name="Martin P."/>
            <person name="Gantlett R."/>
            <person name="Kenicer G."/>
            <person name="Hawes C."/>
            <person name="Begg G.S."/>
            <person name="Quilliam R.S."/>
            <person name="Squire G.R."/>
            <person name="Poole P.S."/>
            <person name="Young P.W."/>
            <person name="Iannetta P.M."/>
            <person name="James E.K."/>
        </authorList>
    </citation>
    <scope>NUCLEOTIDE SEQUENCE [LARGE SCALE GENOMIC DNA]</scope>
    <source>
        <strain evidence="1 2">JHI54</strain>
    </source>
</reference>
<gene>
    <name evidence="1" type="ORF">GR257_29935</name>
</gene>
<dbReference type="EMBL" id="WUFV01000025">
    <property type="protein sequence ID" value="NEK19013.1"/>
    <property type="molecule type" value="Genomic_DNA"/>
</dbReference>
<dbReference type="GO" id="GO:0009432">
    <property type="term" value="P:SOS response"/>
    <property type="evidence" value="ECO:0007669"/>
    <property type="project" value="TreeGrafter"/>
</dbReference>
<dbReference type="GO" id="GO:0018169">
    <property type="term" value="F:ribosomal S6-glutamic acid ligase activity"/>
    <property type="evidence" value="ECO:0007669"/>
    <property type="project" value="TreeGrafter"/>
</dbReference>
<accession>A0A7K3VPG9</accession>
<name>A0A7K3VPG9_RHILE</name>
<dbReference type="AlphaFoldDB" id="A0A7K3VPG9"/>
<organism evidence="1 2">
    <name type="scientific">Rhizobium leguminosarum</name>
    <dbReference type="NCBI Taxonomy" id="384"/>
    <lineage>
        <taxon>Bacteria</taxon>
        <taxon>Pseudomonadati</taxon>
        <taxon>Pseudomonadota</taxon>
        <taxon>Alphaproteobacteria</taxon>
        <taxon>Hyphomicrobiales</taxon>
        <taxon>Rhizobiaceae</taxon>
        <taxon>Rhizobium/Agrobacterium group</taxon>
        <taxon>Rhizobium</taxon>
    </lineage>
</organism>
<protein>
    <submittedName>
        <fullName evidence="1">RimK-like protein</fullName>
    </submittedName>
</protein>
<comment type="caution">
    <text evidence="1">The sequence shown here is derived from an EMBL/GenBank/DDBJ whole genome shotgun (WGS) entry which is preliminary data.</text>
</comment>
<evidence type="ECO:0000313" key="1">
    <source>
        <dbReference type="EMBL" id="NEK19013.1"/>
    </source>
</evidence>
<evidence type="ECO:0000313" key="2">
    <source>
        <dbReference type="Proteomes" id="UP000471705"/>
    </source>
</evidence>
<sequence>MVDVLILASIHDFPTDRVCVGLEKAGASYLRLNSESLSAARLRLNPQEARLEIGLGDHTWVVDSSLKSVWWRQPTFLRNTPHEPLSLEEQLSRSQWPAFLRGLMVFDDARWINHPAMTYRAESKPWQLHIAAKLGFDIPKTIITNDPVAPIEETIGNRVAVKSVDTVLLREGDHQFFAYTQLLDWSDIATSDLCAAPVVIQEVISPKLDLRVTVLGEQAWTVAVTADGGAIEGDWRLKKKGQLAYPTFELPLDVEQRCIALVRTLGLVYGSIDLAVSEDRFIFIEINPTGEWGWLDNPERPLATAIAAALQK</sequence>
<dbReference type="SUPFAM" id="SSF56059">
    <property type="entry name" value="Glutathione synthetase ATP-binding domain-like"/>
    <property type="match status" value="1"/>
</dbReference>
<dbReference type="GO" id="GO:0005737">
    <property type="term" value="C:cytoplasm"/>
    <property type="evidence" value="ECO:0007669"/>
    <property type="project" value="TreeGrafter"/>
</dbReference>